<dbReference type="NCBIfam" id="TIGR04294">
    <property type="entry name" value="pre_pil_HX9DG"/>
    <property type="match status" value="1"/>
</dbReference>
<dbReference type="InterPro" id="IPR045584">
    <property type="entry name" value="Pilin-like"/>
</dbReference>
<accession>A0A518B8M0</accession>
<organism evidence="3 4">
    <name type="scientific">Kolteria novifilia</name>
    <dbReference type="NCBI Taxonomy" id="2527975"/>
    <lineage>
        <taxon>Bacteria</taxon>
        <taxon>Pseudomonadati</taxon>
        <taxon>Planctomycetota</taxon>
        <taxon>Planctomycetia</taxon>
        <taxon>Kolteriales</taxon>
        <taxon>Kolteriaceae</taxon>
        <taxon>Kolteria</taxon>
    </lineage>
</organism>
<dbReference type="PANTHER" id="PTHR30093:SF2">
    <property type="entry name" value="TYPE II SECRETION SYSTEM PROTEIN H"/>
    <property type="match status" value="1"/>
</dbReference>
<dbReference type="InterPro" id="IPR027558">
    <property type="entry name" value="Pre_pil_HX9DG_C"/>
</dbReference>
<reference evidence="3 4" key="1">
    <citation type="submission" date="2019-02" db="EMBL/GenBank/DDBJ databases">
        <title>Deep-cultivation of Planctomycetes and their phenomic and genomic characterization uncovers novel biology.</title>
        <authorList>
            <person name="Wiegand S."/>
            <person name="Jogler M."/>
            <person name="Boedeker C."/>
            <person name="Pinto D."/>
            <person name="Vollmers J."/>
            <person name="Rivas-Marin E."/>
            <person name="Kohn T."/>
            <person name="Peeters S.H."/>
            <person name="Heuer A."/>
            <person name="Rast P."/>
            <person name="Oberbeckmann S."/>
            <person name="Bunk B."/>
            <person name="Jeske O."/>
            <person name="Meyerdierks A."/>
            <person name="Storesund J.E."/>
            <person name="Kallscheuer N."/>
            <person name="Luecker S."/>
            <person name="Lage O.M."/>
            <person name="Pohl T."/>
            <person name="Merkel B.J."/>
            <person name="Hornburger P."/>
            <person name="Mueller R.-W."/>
            <person name="Bruemmer F."/>
            <person name="Labrenz M."/>
            <person name="Spormann A.M."/>
            <person name="Op den Camp H."/>
            <person name="Overmann J."/>
            <person name="Amann R."/>
            <person name="Jetten M.S.M."/>
            <person name="Mascher T."/>
            <person name="Medema M.H."/>
            <person name="Devos D.P."/>
            <person name="Kaster A.-K."/>
            <person name="Ovreas L."/>
            <person name="Rohde M."/>
            <person name="Galperin M.Y."/>
            <person name="Jogler C."/>
        </authorList>
    </citation>
    <scope>NUCLEOTIDE SEQUENCE [LARGE SCALE GENOMIC DNA]</scope>
    <source>
        <strain evidence="3 4">Pan216</strain>
    </source>
</reference>
<dbReference type="EMBL" id="CP036279">
    <property type="protein sequence ID" value="QDU63303.1"/>
    <property type="molecule type" value="Genomic_DNA"/>
</dbReference>
<dbReference type="InterPro" id="IPR012902">
    <property type="entry name" value="N_methyl_site"/>
</dbReference>
<dbReference type="Pfam" id="PF07596">
    <property type="entry name" value="SBP_bac_10"/>
    <property type="match status" value="1"/>
</dbReference>
<dbReference type="Gene3D" id="3.30.700.10">
    <property type="entry name" value="Glycoprotein, Type 4 Pilin"/>
    <property type="match status" value="1"/>
</dbReference>
<dbReference type="AlphaFoldDB" id="A0A518B8M0"/>
<keyword evidence="4" id="KW-1185">Reference proteome</keyword>
<dbReference type="KEGG" id="knv:Pan216_41810"/>
<keyword evidence="1" id="KW-1133">Transmembrane helix</keyword>
<evidence type="ECO:0000313" key="3">
    <source>
        <dbReference type="EMBL" id="QDU63303.1"/>
    </source>
</evidence>
<dbReference type="Proteomes" id="UP000317093">
    <property type="component" value="Chromosome"/>
</dbReference>
<dbReference type="InterPro" id="IPR011453">
    <property type="entry name" value="DUF1559"/>
</dbReference>
<sequence length="304" mass="32533">MARSSADRRAFTLVELLVVIAIIGILVSLLLPAVQQARESARRSMCSNNLKQVALGLLNYHDAHNVFPYGARLGDPLNGDTLVRDTWMHRILPFIDQTNLFDDYEAWNGDNCWLAPDAIRSRAIPMLMCPSDPAGPAFGGASTTPGFQGNYVLLNGNGFVERYDANGLFWVSSDTKLGDVADGTSKTLLASEVIIRGSQPMSGAWGAGGGYWGGASGGGYGFTTAEPPNPLLPDVLYGCKSTDFPGSPCFVRGSYGDPEIYARSYHPGGVNTALSDGTVQFFGNSTSRDVFRAMGTRAQGELTQ</sequence>
<gene>
    <name evidence="3" type="ORF">Pan216_41810</name>
</gene>
<proteinExistence type="predicted"/>
<dbReference type="NCBIfam" id="TIGR02532">
    <property type="entry name" value="IV_pilin_GFxxxE"/>
    <property type="match status" value="1"/>
</dbReference>
<protein>
    <recommendedName>
        <fullName evidence="2">DUF1559 domain-containing protein</fullName>
    </recommendedName>
</protein>
<dbReference type="RefSeq" id="WP_145260684.1">
    <property type="nucleotide sequence ID" value="NZ_CP036279.1"/>
</dbReference>
<feature type="domain" description="DUF1559" evidence="2">
    <location>
        <begin position="35"/>
        <end position="286"/>
    </location>
</feature>
<name>A0A518B8M0_9BACT</name>
<evidence type="ECO:0000256" key="1">
    <source>
        <dbReference type="SAM" id="Phobius"/>
    </source>
</evidence>
<evidence type="ECO:0000313" key="4">
    <source>
        <dbReference type="Proteomes" id="UP000317093"/>
    </source>
</evidence>
<dbReference type="OrthoDB" id="263714at2"/>
<dbReference type="PANTHER" id="PTHR30093">
    <property type="entry name" value="GENERAL SECRETION PATHWAY PROTEIN G"/>
    <property type="match status" value="1"/>
</dbReference>
<dbReference type="SUPFAM" id="SSF54523">
    <property type="entry name" value="Pili subunits"/>
    <property type="match status" value="1"/>
</dbReference>
<keyword evidence="1" id="KW-0472">Membrane</keyword>
<dbReference type="Pfam" id="PF07963">
    <property type="entry name" value="N_methyl"/>
    <property type="match status" value="1"/>
</dbReference>
<evidence type="ECO:0000259" key="2">
    <source>
        <dbReference type="Pfam" id="PF07596"/>
    </source>
</evidence>
<feature type="transmembrane region" description="Helical" evidence="1">
    <location>
        <begin position="12"/>
        <end position="34"/>
    </location>
</feature>
<keyword evidence="1" id="KW-0812">Transmembrane</keyword>